<reference evidence="1" key="2">
    <citation type="submission" date="2004-02" db="EMBL/GenBank/DDBJ databases">
        <authorList>
            <consortium name="Genoscope"/>
            <consortium name="Whitehead Institute Centre for Genome Research"/>
        </authorList>
    </citation>
    <scope>NUCLEOTIDE SEQUENCE</scope>
</reference>
<organism evidence="1">
    <name type="scientific">Tetraodon nigroviridis</name>
    <name type="common">Spotted green pufferfish</name>
    <name type="synonym">Chelonodon nigroviridis</name>
    <dbReference type="NCBI Taxonomy" id="99883"/>
    <lineage>
        <taxon>Eukaryota</taxon>
        <taxon>Metazoa</taxon>
        <taxon>Chordata</taxon>
        <taxon>Craniata</taxon>
        <taxon>Vertebrata</taxon>
        <taxon>Euteleostomi</taxon>
        <taxon>Actinopterygii</taxon>
        <taxon>Neopterygii</taxon>
        <taxon>Teleostei</taxon>
        <taxon>Neoteleostei</taxon>
        <taxon>Acanthomorphata</taxon>
        <taxon>Eupercaria</taxon>
        <taxon>Tetraodontiformes</taxon>
        <taxon>Tetradontoidea</taxon>
        <taxon>Tetraodontidae</taxon>
        <taxon>Tetraodon</taxon>
    </lineage>
</organism>
<dbReference type="AlphaFoldDB" id="Q4RJS3"/>
<name>Q4RJS3_TETNG</name>
<dbReference type="KEGG" id="tng:GSTEN00033307G001"/>
<sequence length="27" mass="2939">MAAPGVILSPFPKEKGEICHACYPSRH</sequence>
<protein>
    <submittedName>
        <fullName evidence="1">(spotted green pufferfish) hypothetical protein</fullName>
    </submittedName>
</protein>
<reference evidence="1" key="1">
    <citation type="journal article" date="2004" name="Nature">
        <title>Genome duplication in the teleost fish Tetraodon nigroviridis reveals the early vertebrate proto-karyotype.</title>
        <authorList>
            <person name="Jaillon O."/>
            <person name="Aury J.-M."/>
            <person name="Brunet F."/>
            <person name="Petit J.-L."/>
            <person name="Stange-Thomann N."/>
            <person name="Mauceli E."/>
            <person name="Bouneau L."/>
            <person name="Fischer C."/>
            <person name="Ozouf-Costaz C."/>
            <person name="Bernot A."/>
            <person name="Nicaud S."/>
            <person name="Jaffe D."/>
            <person name="Fisher S."/>
            <person name="Lutfalla G."/>
            <person name="Dossat C."/>
            <person name="Segurens B."/>
            <person name="Dasilva C."/>
            <person name="Salanoubat M."/>
            <person name="Levy M."/>
            <person name="Boudet N."/>
            <person name="Castellano S."/>
            <person name="Anthouard V."/>
            <person name="Jubin C."/>
            <person name="Castelli V."/>
            <person name="Katinka M."/>
            <person name="Vacherie B."/>
            <person name="Biemont C."/>
            <person name="Skalli Z."/>
            <person name="Cattolico L."/>
            <person name="Poulain J."/>
            <person name="De Berardinis V."/>
            <person name="Cruaud C."/>
            <person name="Duprat S."/>
            <person name="Brottier P."/>
            <person name="Coutanceau J.-P."/>
            <person name="Gouzy J."/>
            <person name="Parra G."/>
            <person name="Lardier G."/>
            <person name="Chapple C."/>
            <person name="McKernan K.J."/>
            <person name="McEwan P."/>
            <person name="Bosak S."/>
            <person name="Kellis M."/>
            <person name="Volff J.-N."/>
            <person name="Guigo R."/>
            <person name="Zody M.C."/>
            <person name="Mesirov J."/>
            <person name="Lindblad-Toh K."/>
            <person name="Birren B."/>
            <person name="Nusbaum C."/>
            <person name="Kahn D."/>
            <person name="Robinson-Rechavi M."/>
            <person name="Laudet V."/>
            <person name="Schachter V."/>
            <person name="Quetier F."/>
            <person name="Saurin W."/>
            <person name="Scarpelli C."/>
            <person name="Wincker P."/>
            <person name="Lander E.S."/>
            <person name="Weissenbach J."/>
            <person name="Roest Crollius H."/>
        </authorList>
    </citation>
    <scope>NUCLEOTIDE SEQUENCE [LARGE SCALE GENOMIC DNA]</scope>
</reference>
<comment type="caution">
    <text evidence="1">The sequence shown here is derived from an EMBL/GenBank/DDBJ whole genome shotgun (WGS) entry which is preliminary data.</text>
</comment>
<gene>
    <name evidence="1" type="ORF">GSTENG00033307001</name>
</gene>
<evidence type="ECO:0000313" key="1">
    <source>
        <dbReference type="EMBL" id="CAG11359.1"/>
    </source>
</evidence>
<accession>Q4RJS3</accession>
<proteinExistence type="predicted"/>
<dbReference type="EMBL" id="CAAE01015035">
    <property type="protein sequence ID" value="CAG11359.1"/>
    <property type="molecule type" value="Genomic_DNA"/>
</dbReference>